<keyword evidence="2" id="KW-1185">Reference proteome</keyword>
<reference evidence="1 2" key="1">
    <citation type="journal article" date="2017" name="Genome Biol.">
        <title>New reference genome sequences of hot pepper reveal the massive evolution of plant disease-resistance genes by retroduplication.</title>
        <authorList>
            <person name="Kim S."/>
            <person name="Park J."/>
            <person name="Yeom S.I."/>
            <person name="Kim Y.M."/>
            <person name="Seo E."/>
            <person name="Kim K.T."/>
            <person name="Kim M.S."/>
            <person name="Lee J.M."/>
            <person name="Cheong K."/>
            <person name="Shin H.S."/>
            <person name="Kim S.B."/>
            <person name="Han K."/>
            <person name="Lee J."/>
            <person name="Park M."/>
            <person name="Lee H.A."/>
            <person name="Lee H.Y."/>
            <person name="Lee Y."/>
            <person name="Oh S."/>
            <person name="Lee J.H."/>
            <person name="Choi E."/>
            <person name="Choi E."/>
            <person name="Lee S.E."/>
            <person name="Jeon J."/>
            <person name="Kim H."/>
            <person name="Choi G."/>
            <person name="Song H."/>
            <person name="Lee J."/>
            <person name="Lee S.C."/>
            <person name="Kwon J.K."/>
            <person name="Lee H.Y."/>
            <person name="Koo N."/>
            <person name="Hong Y."/>
            <person name="Kim R.W."/>
            <person name="Kang W.H."/>
            <person name="Huh J.H."/>
            <person name="Kang B.C."/>
            <person name="Yang T.J."/>
            <person name="Lee Y.H."/>
            <person name="Bennetzen J.L."/>
            <person name="Choi D."/>
        </authorList>
    </citation>
    <scope>NUCLEOTIDE SEQUENCE [LARGE SCALE GENOMIC DNA]</scope>
    <source>
        <strain evidence="2">cv. PBC81</strain>
    </source>
</reference>
<proteinExistence type="predicted"/>
<dbReference type="STRING" id="33114.A0A2G2VN51"/>
<dbReference type="Proteomes" id="UP000224567">
    <property type="component" value="Unassembled WGS sequence"/>
</dbReference>
<organism evidence="1 2">
    <name type="scientific">Capsicum baccatum</name>
    <name type="common">Peruvian pepper</name>
    <dbReference type="NCBI Taxonomy" id="33114"/>
    <lineage>
        <taxon>Eukaryota</taxon>
        <taxon>Viridiplantae</taxon>
        <taxon>Streptophyta</taxon>
        <taxon>Embryophyta</taxon>
        <taxon>Tracheophyta</taxon>
        <taxon>Spermatophyta</taxon>
        <taxon>Magnoliopsida</taxon>
        <taxon>eudicotyledons</taxon>
        <taxon>Gunneridae</taxon>
        <taxon>Pentapetalae</taxon>
        <taxon>asterids</taxon>
        <taxon>lamiids</taxon>
        <taxon>Solanales</taxon>
        <taxon>Solanaceae</taxon>
        <taxon>Solanoideae</taxon>
        <taxon>Capsiceae</taxon>
        <taxon>Capsicum</taxon>
    </lineage>
</organism>
<sequence length="149" mass="16643">MESLSPNSSKANLVKSSGTIAKDSNYDFDGWAFWSKRCGDKWECKQTIMFNALNITKPPMELRIQNIHCMWTPAVCLSADFKTEENINATALLVPSYSSYKSDSHHCEGTVDVDLSLPHPVEEVTSIRGTINVVVAHDDHTEVLEVQVK</sequence>
<protein>
    <submittedName>
        <fullName evidence="1">Uncharacterized protein</fullName>
    </submittedName>
</protein>
<evidence type="ECO:0000313" key="1">
    <source>
        <dbReference type="EMBL" id="PHT34383.1"/>
    </source>
</evidence>
<name>A0A2G2VN51_CAPBA</name>
<accession>A0A2G2VN51</accession>
<comment type="caution">
    <text evidence="1">The sequence shown here is derived from an EMBL/GenBank/DDBJ whole genome shotgun (WGS) entry which is preliminary data.</text>
</comment>
<dbReference type="EMBL" id="MLFT02000011">
    <property type="protein sequence ID" value="PHT34383.1"/>
    <property type="molecule type" value="Genomic_DNA"/>
</dbReference>
<dbReference type="AlphaFoldDB" id="A0A2G2VN51"/>
<evidence type="ECO:0000313" key="2">
    <source>
        <dbReference type="Proteomes" id="UP000224567"/>
    </source>
</evidence>
<gene>
    <name evidence="1" type="ORF">CQW23_26183</name>
</gene>
<reference evidence="2" key="2">
    <citation type="journal article" date="2017" name="J. Anim. Genet.">
        <title>Multiple reference genome sequences of hot pepper reveal the massive evolution of plant disease resistance genes by retroduplication.</title>
        <authorList>
            <person name="Kim S."/>
            <person name="Park J."/>
            <person name="Yeom S.-I."/>
            <person name="Kim Y.-M."/>
            <person name="Seo E."/>
            <person name="Kim K.-T."/>
            <person name="Kim M.-S."/>
            <person name="Lee J.M."/>
            <person name="Cheong K."/>
            <person name="Shin H.-S."/>
            <person name="Kim S.-B."/>
            <person name="Han K."/>
            <person name="Lee J."/>
            <person name="Park M."/>
            <person name="Lee H.-A."/>
            <person name="Lee H.-Y."/>
            <person name="Lee Y."/>
            <person name="Oh S."/>
            <person name="Lee J.H."/>
            <person name="Choi E."/>
            <person name="Choi E."/>
            <person name="Lee S.E."/>
            <person name="Jeon J."/>
            <person name="Kim H."/>
            <person name="Choi G."/>
            <person name="Song H."/>
            <person name="Lee J."/>
            <person name="Lee S.-C."/>
            <person name="Kwon J.-K."/>
            <person name="Lee H.-Y."/>
            <person name="Koo N."/>
            <person name="Hong Y."/>
            <person name="Kim R.W."/>
            <person name="Kang W.-H."/>
            <person name="Huh J.H."/>
            <person name="Kang B.-C."/>
            <person name="Yang T.-J."/>
            <person name="Lee Y.-H."/>
            <person name="Bennetzen J.L."/>
            <person name="Choi D."/>
        </authorList>
    </citation>
    <scope>NUCLEOTIDE SEQUENCE [LARGE SCALE GENOMIC DNA]</scope>
    <source>
        <strain evidence="2">cv. PBC81</strain>
    </source>
</reference>